<accession>A0A948RTK7</accession>
<evidence type="ECO:0000313" key="2">
    <source>
        <dbReference type="Proteomes" id="UP000777784"/>
    </source>
</evidence>
<sequence length="150" mass="16494">MDRELMLDVEARLFAAVGEYGQGASEQGAAGLRSALQDGLSGGVLTEDMINDVGYYCLENGLSEAAVEAFMFNVEQFPDFANAHKSLGDTHSTVLALIRRPIRMRPRDPPHPAFCTGCNTDLPISGLPWCYRNIIAQENRYKLDTQQGLL</sequence>
<dbReference type="AlphaFoldDB" id="A0A948RTK7"/>
<name>A0A948RTK7_UNCEI</name>
<dbReference type="EMBL" id="JAHJDP010000037">
    <property type="protein sequence ID" value="MBU2690770.1"/>
    <property type="molecule type" value="Genomic_DNA"/>
</dbReference>
<protein>
    <submittedName>
        <fullName evidence="1">Uncharacterized protein</fullName>
    </submittedName>
</protein>
<gene>
    <name evidence="1" type="ORF">KJ970_07555</name>
</gene>
<proteinExistence type="predicted"/>
<reference evidence="1" key="1">
    <citation type="submission" date="2021-05" db="EMBL/GenBank/DDBJ databases">
        <title>Energy efficiency and biological interactions define the core microbiome of deep oligotrophic groundwater.</title>
        <authorList>
            <person name="Mehrshad M."/>
            <person name="Lopez-Fernandez M."/>
            <person name="Bell E."/>
            <person name="Bernier-Latmani R."/>
            <person name="Bertilsson S."/>
            <person name="Dopson M."/>
        </authorList>
    </citation>
    <scope>NUCLEOTIDE SEQUENCE</scope>
    <source>
        <strain evidence="1">Modern_marine.mb.64</strain>
    </source>
</reference>
<dbReference type="Proteomes" id="UP000777784">
    <property type="component" value="Unassembled WGS sequence"/>
</dbReference>
<organism evidence="1 2">
    <name type="scientific">Eiseniibacteriota bacterium</name>
    <dbReference type="NCBI Taxonomy" id="2212470"/>
    <lineage>
        <taxon>Bacteria</taxon>
        <taxon>Candidatus Eiseniibacteriota</taxon>
    </lineage>
</organism>
<evidence type="ECO:0000313" key="1">
    <source>
        <dbReference type="EMBL" id="MBU2690770.1"/>
    </source>
</evidence>
<comment type="caution">
    <text evidence="1">The sequence shown here is derived from an EMBL/GenBank/DDBJ whole genome shotgun (WGS) entry which is preliminary data.</text>
</comment>